<gene>
    <name evidence="5" type="ORF">F5X68DRAFT_261117</name>
</gene>
<dbReference type="Proteomes" id="UP000770015">
    <property type="component" value="Unassembled WGS sequence"/>
</dbReference>
<proteinExistence type="inferred from homology"/>
<dbReference type="InterPro" id="IPR037518">
    <property type="entry name" value="MPN"/>
</dbReference>
<dbReference type="Pfam" id="PF01398">
    <property type="entry name" value="JAB"/>
    <property type="match status" value="1"/>
</dbReference>
<keyword evidence="2" id="KW-0963">Cytoplasm</keyword>
<evidence type="ECO:0000313" key="5">
    <source>
        <dbReference type="EMBL" id="KAH6687755.1"/>
    </source>
</evidence>
<comment type="function">
    <text evidence="2">Component of the COP9 signalosome complex (CSN), a complex involved in various cellular and developmental processes.</text>
</comment>
<comment type="similarity">
    <text evidence="1 2">Belongs to the peptidase M67A family. CSN6 subfamily.</text>
</comment>
<dbReference type="GO" id="GO:0008180">
    <property type="term" value="C:COP9 signalosome"/>
    <property type="evidence" value="ECO:0007669"/>
    <property type="project" value="UniProtKB-UniRule"/>
</dbReference>
<dbReference type="InterPro" id="IPR033859">
    <property type="entry name" value="MPN_CSN6"/>
</dbReference>
<reference evidence="5" key="1">
    <citation type="journal article" date="2021" name="Nat. Commun.">
        <title>Genetic determinants of endophytism in the Arabidopsis root mycobiome.</title>
        <authorList>
            <person name="Mesny F."/>
            <person name="Miyauchi S."/>
            <person name="Thiergart T."/>
            <person name="Pickel B."/>
            <person name="Atanasova L."/>
            <person name="Karlsson M."/>
            <person name="Huettel B."/>
            <person name="Barry K.W."/>
            <person name="Haridas S."/>
            <person name="Chen C."/>
            <person name="Bauer D."/>
            <person name="Andreopoulos W."/>
            <person name="Pangilinan J."/>
            <person name="LaButti K."/>
            <person name="Riley R."/>
            <person name="Lipzen A."/>
            <person name="Clum A."/>
            <person name="Drula E."/>
            <person name="Henrissat B."/>
            <person name="Kohler A."/>
            <person name="Grigoriev I.V."/>
            <person name="Martin F.M."/>
            <person name="Hacquard S."/>
        </authorList>
    </citation>
    <scope>NUCLEOTIDE SEQUENCE</scope>
    <source>
        <strain evidence="5">MPI-SDFR-AT-0117</strain>
    </source>
</reference>
<evidence type="ECO:0000256" key="3">
    <source>
        <dbReference type="SAM" id="MobiDB-lite"/>
    </source>
</evidence>
<dbReference type="CDD" id="cd08063">
    <property type="entry name" value="MPN_CSN6"/>
    <property type="match status" value="1"/>
</dbReference>
<dbReference type="PANTHER" id="PTHR10540">
    <property type="entry name" value="EUKARYOTIC TRANSLATION INITIATION FACTOR 3 SUBUNIT F-RELATED"/>
    <property type="match status" value="1"/>
</dbReference>
<evidence type="ECO:0000259" key="4">
    <source>
        <dbReference type="PROSITE" id="PS50249"/>
    </source>
</evidence>
<evidence type="ECO:0000313" key="6">
    <source>
        <dbReference type="Proteomes" id="UP000770015"/>
    </source>
</evidence>
<dbReference type="InterPro" id="IPR024969">
    <property type="entry name" value="EIF3F/CSN6-like_C"/>
</dbReference>
<organism evidence="5 6">
    <name type="scientific">Plectosphaerella plurivora</name>
    <dbReference type="NCBI Taxonomy" id="936078"/>
    <lineage>
        <taxon>Eukaryota</taxon>
        <taxon>Fungi</taxon>
        <taxon>Dikarya</taxon>
        <taxon>Ascomycota</taxon>
        <taxon>Pezizomycotina</taxon>
        <taxon>Sordariomycetes</taxon>
        <taxon>Hypocreomycetidae</taxon>
        <taxon>Glomerellales</taxon>
        <taxon>Plectosphaerellaceae</taxon>
        <taxon>Plectosphaerella</taxon>
    </lineage>
</organism>
<dbReference type="InterPro" id="IPR000555">
    <property type="entry name" value="JAMM/MPN+_dom"/>
</dbReference>
<dbReference type="PANTHER" id="PTHR10540:SF8">
    <property type="entry name" value="COP9 SIGNALOSOME COMPLEX SUBUNIT 6"/>
    <property type="match status" value="1"/>
</dbReference>
<name>A0A9P8VAV4_9PEZI</name>
<comment type="subcellular location">
    <subcellularLocation>
        <location evidence="2">Cytoplasm</location>
    </subcellularLocation>
    <subcellularLocation>
        <location evidence="2">Nucleus</location>
    </subcellularLocation>
</comment>
<sequence>MASEAASAPGNPLLSTQSSELQAVIHPLVLLSISDYITRHTLREQPGPIVGGLLGQHNGREVTMEHAFDCHIVMDANTPYMYRLNMGMVLERIEQLRLVHKDRNLDFVGWYTLIPQSGPPPELVHLHTEILNNINDSAILLGFHTDELSAHTVGGKLPLTVYESSYEVDDAARPDTEGDKKMLEDGEETPEALKLRFREISSTVETGEAEMISMDFVARGGGNATAVEPPRELKKTQKGKGKGKAAQDAEEELILSAEDEELIAALTAKANATKMLHSRINLVSTYLARLPPAFVSGQDPSAQPPPGSGETTPSNVILRQIQALVGRLDLIEPSDIDAFRREVVCEENDVQLVSLLNDIMQSVNDVRTLGRRFEIIDTAKTREQRAKQPAWDSPGSGSGGYILPGGAGDLML</sequence>
<evidence type="ECO:0000256" key="1">
    <source>
        <dbReference type="ARBA" id="ARBA00010893"/>
    </source>
</evidence>
<dbReference type="EMBL" id="JAGSXJ010000010">
    <property type="protein sequence ID" value="KAH6687755.1"/>
    <property type="molecule type" value="Genomic_DNA"/>
</dbReference>
<accession>A0A9P8VAV4</accession>
<dbReference type="AlphaFoldDB" id="A0A9P8VAV4"/>
<feature type="domain" description="MPN" evidence="4">
    <location>
        <begin position="23"/>
        <end position="168"/>
    </location>
</feature>
<dbReference type="Pfam" id="PF13012">
    <property type="entry name" value="MitMem_reg"/>
    <property type="match status" value="1"/>
</dbReference>
<comment type="caution">
    <text evidence="5">The sequence shown here is derived from an EMBL/GenBank/DDBJ whole genome shotgun (WGS) entry which is preliminary data.</text>
</comment>
<keyword evidence="2" id="KW-0539">Nucleus</keyword>
<keyword evidence="6" id="KW-1185">Reference proteome</keyword>
<dbReference type="GO" id="GO:0005737">
    <property type="term" value="C:cytoplasm"/>
    <property type="evidence" value="ECO:0007669"/>
    <property type="project" value="UniProtKB-SubCell"/>
</dbReference>
<dbReference type="GO" id="GO:0008237">
    <property type="term" value="F:metallopeptidase activity"/>
    <property type="evidence" value="ECO:0007669"/>
    <property type="project" value="InterPro"/>
</dbReference>
<feature type="compositionally biased region" description="Gly residues" evidence="3">
    <location>
        <begin position="396"/>
        <end position="412"/>
    </location>
</feature>
<dbReference type="OrthoDB" id="1378at2759"/>
<dbReference type="PROSITE" id="PS50249">
    <property type="entry name" value="MPN"/>
    <property type="match status" value="1"/>
</dbReference>
<dbReference type="Gene3D" id="3.40.140.10">
    <property type="entry name" value="Cytidine Deaminase, domain 2"/>
    <property type="match status" value="1"/>
</dbReference>
<feature type="region of interest" description="Disordered" evidence="3">
    <location>
        <begin position="384"/>
        <end position="412"/>
    </location>
</feature>
<evidence type="ECO:0000256" key="2">
    <source>
        <dbReference type="RuleBase" id="RU367006"/>
    </source>
</evidence>
<protein>
    <recommendedName>
        <fullName evidence="2">COP9 signalosome complex subunit 6</fullName>
    </recommendedName>
</protein>
<dbReference type="GO" id="GO:0000338">
    <property type="term" value="P:protein deneddylation"/>
    <property type="evidence" value="ECO:0007669"/>
    <property type="project" value="InterPro"/>
</dbReference>
<keyword evidence="2" id="KW-0736">Signalosome</keyword>